<reference evidence="1" key="1">
    <citation type="submission" date="2018-06" db="EMBL/GenBank/DDBJ databases">
        <authorList>
            <person name="Zhirakovskaya E."/>
        </authorList>
    </citation>
    <scope>NUCLEOTIDE SEQUENCE</scope>
</reference>
<evidence type="ECO:0000313" key="1">
    <source>
        <dbReference type="EMBL" id="VAX40210.1"/>
    </source>
</evidence>
<organism evidence="1">
    <name type="scientific">hydrothermal vent metagenome</name>
    <dbReference type="NCBI Taxonomy" id="652676"/>
    <lineage>
        <taxon>unclassified sequences</taxon>
        <taxon>metagenomes</taxon>
        <taxon>ecological metagenomes</taxon>
    </lineage>
</organism>
<protein>
    <submittedName>
        <fullName evidence="1">Uncharacterized protein</fullName>
    </submittedName>
</protein>
<gene>
    <name evidence="1" type="ORF">MNBD_PLANCTO02-1024</name>
</gene>
<accession>A0A3B1DXJ7</accession>
<name>A0A3B1DXJ7_9ZZZZ</name>
<proteinExistence type="predicted"/>
<sequence>MARSFAFLLLMFVITFPLSTNAEEHRKTGMLDIIPHDAWIAIAIKSVEETGQHFNNFSNDTNIRPMVQPAMGLQMGLAWLGAAEGLDRKSPIAIIYPDARKLKERSYFGRDGEDITKNSLVIALPFSNLNLLARGFNVNVKKLKTGATVKGKGVIIGKFFKVRGKYLYLGNNKKMVEDVVAAKSAATKMTTKQIKQANNTDALFLIGTRTWGKKWDEFTKDLDNGIKEMSDEIKNATNQSKNRRFPSIKKDFVLLKDFLILTKKLFKVADFGVLTIQYNKGVGVSGMVVFRENKTEERKKLLEDFRGSQVPSTLKELANDNLLFAYGHSVYTQEATLLLKLAVLATLKESRNTPPERISTIANNKNFYRFAKNFLQQSNGRGAIYLNRGKLSKGWVSATSIFEPKQADALLATLKKEATKINPAKTNLHLDQFGKKNKKPTATEQQIAKLIISLGDADFEIRASATGKLLEIGNEALIALQKAAKHRDKEIAIRAEQLVKQMTKIETVDSHQKGLPLFLPLLTSATYHYTPQAETINGEQVDIISIITTKLNGHDENYFKKLLGTNWKHIRVVPVKNKVVMHWGSDTISLQKTIKNIQSKKAGLAEHPSMKEHQQFSSHPQKMQMHFSLTNIIPFFLKDSRRILKRREKKSTPFSSISMTIDSEQLQFDAWIPKQDLKNALDGQKFEEINNLFSLHQMLR</sequence>
<dbReference type="AlphaFoldDB" id="A0A3B1DXJ7"/>
<dbReference type="EMBL" id="UOGL01000411">
    <property type="protein sequence ID" value="VAX40210.1"/>
    <property type="molecule type" value="Genomic_DNA"/>
</dbReference>